<keyword evidence="1" id="KW-0472">Membrane</keyword>
<evidence type="ECO:0000313" key="2">
    <source>
        <dbReference type="EMBL" id="MDQ0222382.1"/>
    </source>
</evidence>
<accession>A0ABT9YRY9</accession>
<dbReference type="RefSeq" id="WP_307121583.1">
    <property type="nucleotide sequence ID" value="NZ_JAUSTM010000007.1"/>
</dbReference>
<dbReference type="Pfam" id="PF11193">
    <property type="entry name" value="DUF2812"/>
    <property type="match status" value="1"/>
</dbReference>
<proteinExistence type="predicted"/>
<keyword evidence="3" id="KW-1185">Reference proteome</keyword>
<feature type="transmembrane region" description="Helical" evidence="1">
    <location>
        <begin position="112"/>
        <end position="132"/>
    </location>
</feature>
<organism evidence="2 3">
    <name type="scientific">Streptococcus moroccensis</name>
    <dbReference type="NCBI Taxonomy" id="1451356"/>
    <lineage>
        <taxon>Bacteria</taxon>
        <taxon>Bacillati</taxon>
        <taxon>Bacillota</taxon>
        <taxon>Bacilli</taxon>
        <taxon>Lactobacillales</taxon>
        <taxon>Streptococcaceae</taxon>
        <taxon>Streptococcus</taxon>
    </lineage>
</organism>
<protein>
    <recommendedName>
        <fullName evidence="4">DUF2812 domain-containing protein</fullName>
    </recommendedName>
</protein>
<feature type="transmembrane region" description="Helical" evidence="1">
    <location>
        <begin position="169"/>
        <end position="191"/>
    </location>
</feature>
<gene>
    <name evidence="2" type="ORF">J2S23_000934</name>
</gene>
<evidence type="ECO:0000313" key="3">
    <source>
        <dbReference type="Proteomes" id="UP001223079"/>
    </source>
</evidence>
<evidence type="ECO:0008006" key="4">
    <source>
        <dbReference type="Google" id="ProtNLM"/>
    </source>
</evidence>
<evidence type="ECO:0000256" key="1">
    <source>
        <dbReference type="SAM" id="Phobius"/>
    </source>
</evidence>
<dbReference type="EMBL" id="JAUSTM010000007">
    <property type="protein sequence ID" value="MDQ0222382.1"/>
    <property type="molecule type" value="Genomic_DNA"/>
</dbReference>
<keyword evidence="1" id="KW-1133">Transmembrane helix</keyword>
<comment type="caution">
    <text evidence="2">The sequence shown here is derived from an EMBL/GenBank/DDBJ whole genome shotgun (WGS) entry which is preliminary data.</text>
</comment>
<keyword evidence="1" id="KW-0812">Transmembrane</keyword>
<name>A0ABT9YRY9_9STRE</name>
<sequence>MKKYKLFADPSQEESWIDAIQAQGYQLVKVEPWRFRYEFEPTTSPKPIRIDYRDFYSSRSHKEYVTFFEDAGWKHLAGVMFGGQQYFVQEGQTPDTEIFSDWESKKAMKKRMLDGAISTGSACVLYVAIMMGNKGIHLGDYLIPSRWFMAEGLWQMPKDLMWKAVLFELPFALLRVLPFYLFLGMAIFYSYRYVKVSRTIKKGV</sequence>
<dbReference type="InterPro" id="IPR021359">
    <property type="entry name" value="DUF2812"/>
</dbReference>
<reference evidence="2 3" key="1">
    <citation type="submission" date="2023-07" db="EMBL/GenBank/DDBJ databases">
        <title>Genomic Encyclopedia of Type Strains, Phase IV (KMG-IV): sequencing the most valuable type-strain genomes for metagenomic binning, comparative biology and taxonomic classification.</title>
        <authorList>
            <person name="Goeker M."/>
        </authorList>
    </citation>
    <scope>NUCLEOTIDE SEQUENCE [LARGE SCALE GENOMIC DNA]</scope>
    <source>
        <strain evidence="2 3">DSM 105143</strain>
    </source>
</reference>
<dbReference type="Proteomes" id="UP001223079">
    <property type="component" value="Unassembled WGS sequence"/>
</dbReference>